<gene>
    <name evidence="1" type="ORF">J2S15_001604</name>
</gene>
<dbReference type="RefSeq" id="WP_307407076.1">
    <property type="nucleotide sequence ID" value="NZ_JAUSUR010000002.1"/>
</dbReference>
<name>A0ABU0E268_9FIRM</name>
<dbReference type="Proteomes" id="UP001230220">
    <property type="component" value="Unassembled WGS sequence"/>
</dbReference>
<organism evidence="1 2">
    <name type="scientific">Breznakia pachnodae</name>
    <dbReference type="NCBI Taxonomy" id="265178"/>
    <lineage>
        <taxon>Bacteria</taxon>
        <taxon>Bacillati</taxon>
        <taxon>Bacillota</taxon>
        <taxon>Erysipelotrichia</taxon>
        <taxon>Erysipelotrichales</taxon>
        <taxon>Erysipelotrichaceae</taxon>
        <taxon>Breznakia</taxon>
    </lineage>
</organism>
<comment type="caution">
    <text evidence="1">The sequence shown here is derived from an EMBL/GenBank/DDBJ whole genome shotgun (WGS) entry which is preliminary data.</text>
</comment>
<dbReference type="EMBL" id="JAUSUR010000002">
    <property type="protein sequence ID" value="MDQ0360859.1"/>
    <property type="molecule type" value="Genomic_DNA"/>
</dbReference>
<evidence type="ECO:0000313" key="2">
    <source>
        <dbReference type="Proteomes" id="UP001230220"/>
    </source>
</evidence>
<accession>A0ABU0E268</accession>
<evidence type="ECO:0000313" key="1">
    <source>
        <dbReference type="EMBL" id="MDQ0360859.1"/>
    </source>
</evidence>
<proteinExistence type="predicted"/>
<sequence length="52" mass="6205">MEQETIGLELLIKEILEIPNNTKTKEELEGMQYIELLNYRDKLYNLDTFSLN</sequence>
<keyword evidence="2" id="KW-1185">Reference proteome</keyword>
<protein>
    <submittedName>
        <fullName evidence="1">Uncharacterized protein</fullName>
    </submittedName>
</protein>
<reference evidence="1 2" key="1">
    <citation type="submission" date="2023-07" db="EMBL/GenBank/DDBJ databases">
        <title>Genomic Encyclopedia of Type Strains, Phase IV (KMG-IV): sequencing the most valuable type-strain genomes for metagenomic binning, comparative biology and taxonomic classification.</title>
        <authorList>
            <person name="Goeker M."/>
        </authorList>
    </citation>
    <scope>NUCLEOTIDE SEQUENCE [LARGE SCALE GENOMIC DNA]</scope>
    <source>
        <strain evidence="1 2">DSM 16784</strain>
    </source>
</reference>